<dbReference type="Pfam" id="PF02518">
    <property type="entry name" value="HATPase_c"/>
    <property type="match status" value="1"/>
</dbReference>
<dbReference type="InterPro" id="IPR003661">
    <property type="entry name" value="HisK_dim/P_dom"/>
</dbReference>
<keyword evidence="4" id="KW-1003">Cell membrane</keyword>
<dbReference type="OrthoDB" id="9772100at2"/>
<dbReference type="InterPro" id="IPR005467">
    <property type="entry name" value="His_kinase_dom"/>
</dbReference>
<dbReference type="InterPro" id="IPR001610">
    <property type="entry name" value="PAC"/>
</dbReference>
<dbReference type="NCBIfam" id="TIGR00229">
    <property type="entry name" value="sensory_box"/>
    <property type="match status" value="1"/>
</dbReference>
<dbReference type="PANTHER" id="PTHR43065">
    <property type="entry name" value="SENSOR HISTIDINE KINASE"/>
    <property type="match status" value="1"/>
</dbReference>
<evidence type="ECO:0000256" key="14">
    <source>
        <dbReference type="ARBA" id="ARBA00023136"/>
    </source>
</evidence>
<dbReference type="PANTHER" id="PTHR43065:SF46">
    <property type="entry name" value="C4-DICARBOXYLATE TRANSPORT SENSOR PROTEIN DCTB"/>
    <property type="match status" value="1"/>
</dbReference>
<keyword evidence="5" id="KW-0997">Cell inner membrane</keyword>
<evidence type="ECO:0000259" key="19">
    <source>
        <dbReference type="PROSITE" id="PS50113"/>
    </source>
</evidence>
<keyword evidence="9" id="KW-0547">Nucleotide-binding</keyword>
<dbReference type="PROSITE" id="PS50113">
    <property type="entry name" value="PAC"/>
    <property type="match status" value="1"/>
</dbReference>
<dbReference type="GO" id="GO:0005886">
    <property type="term" value="C:plasma membrane"/>
    <property type="evidence" value="ECO:0007669"/>
    <property type="project" value="UniProtKB-SubCell"/>
</dbReference>
<dbReference type="PROSITE" id="PS50109">
    <property type="entry name" value="HIS_KIN"/>
    <property type="match status" value="1"/>
</dbReference>
<evidence type="ECO:0000259" key="18">
    <source>
        <dbReference type="PROSITE" id="PS50109"/>
    </source>
</evidence>
<dbReference type="SUPFAM" id="SSF103190">
    <property type="entry name" value="Sensory domain-like"/>
    <property type="match status" value="1"/>
</dbReference>
<dbReference type="GO" id="GO:0000155">
    <property type="term" value="F:phosphorelay sensor kinase activity"/>
    <property type="evidence" value="ECO:0007669"/>
    <property type="project" value="InterPro"/>
</dbReference>
<dbReference type="SUPFAM" id="SSF47384">
    <property type="entry name" value="Homodimeric domain of signal transducing histidine kinase"/>
    <property type="match status" value="1"/>
</dbReference>
<dbReference type="SMART" id="SM00387">
    <property type="entry name" value="HATPase_c"/>
    <property type="match status" value="1"/>
</dbReference>
<evidence type="ECO:0000256" key="8">
    <source>
        <dbReference type="ARBA" id="ARBA00022692"/>
    </source>
</evidence>
<evidence type="ECO:0000256" key="17">
    <source>
        <dbReference type="SAM" id="Phobius"/>
    </source>
</evidence>
<dbReference type="SUPFAM" id="SSF55874">
    <property type="entry name" value="ATPase domain of HSP90 chaperone/DNA topoisomerase II/histidine kinase"/>
    <property type="match status" value="1"/>
</dbReference>
<keyword evidence="8 17" id="KW-0812">Transmembrane</keyword>
<evidence type="ECO:0000256" key="15">
    <source>
        <dbReference type="ARBA" id="ARBA00073143"/>
    </source>
</evidence>
<evidence type="ECO:0000256" key="4">
    <source>
        <dbReference type="ARBA" id="ARBA00022475"/>
    </source>
</evidence>
<dbReference type="InterPro" id="IPR029151">
    <property type="entry name" value="Sensor-like_sf"/>
</dbReference>
<gene>
    <name evidence="20" type="ORF">E5Q11_11050</name>
</gene>
<dbReference type="Gene3D" id="1.10.287.130">
    <property type="match status" value="1"/>
</dbReference>
<comment type="subcellular location">
    <subcellularLocation>
        <location evidence="2">Cell inner membrane</location>
        <topology evidence="2">Multi-pass membrane protein</topology>
    </subcellularLocation>
</comment>
<keyword evidence="11" id="KW-0067">ATP-binding</keyword>
<feature type="coiled-coil region" evidence="16">
    <location>
        <begin position="445"/>
        <end position="479"/>
    </location>
</feature>
<dbReference type="PRINTS" id="PR00344">
    <property type="entry name" value="BCTRLSENSOR"/>
</dbReference>
<dbReference type="Gene3D" id="3.30.565.10">
    <property type="entry name" value="Histidine kinase-like ATPase, C-terminal domain"/>
    <property type="match status" value="1"/>
</dbReference>
<dbReference type="AlphaFoldDB" id="A0A4Z1CG15"/>
<dbReference type="Proteomes" id="UP000298325">
    <property type="component" value="Unassembled WGS sequence"/>
</dbReference>
<evidence type="ECO:0000256" key="3">
    <source>
        <dbReference type="ARBA" id="ARBA00012438"/>
    </source>
</evidence>
<accession>A0A4Z1CG15</accession>
<evidence type="ECO:0000256" key="16">
    <source>
        <dbReference type="SAM" id="Coils"/>
    </source>
</evidence>
<dbReference type="InterPro" id="IPR017055">
    <property type="entry name" value="Sig_transdc_His_kinase_DctB"/>
</dbReference>
<dbReference type="SUPFAM" id="SSF55785">
    <property type="entry name" value="PYP-like sensor domain (PAS domain)"/>
    <property type="match status" value="1"/>
</dbReference>
<evidence type="ECO:0000256" key="5">
    <source>
        <dbReference type="ARBA" id="ARBA00022519"/>
    </source>
</evidence>
<feature type="domain" description="Histidine kinase" evidence="18">
    <location>
        <begin position="495"/>
        <end position="710"/>
    </location>
</feature>
<dbReference type="FunFam" id="1.10.287.130:FF:000049">
    <property type="entry name" value="C4-dicarboxylate transport sensor protein DctB"/>
    <property type="match status" value="1"/>
</dbReference>
<dbReference type="InterPro" id="IPR036890">
    <property type="entry name" value="HATPase_C_sf"/>
</dbReference>
<dbReference type="InterPro" id="IPR036097">
    <property type="entry name" value="HisK_dim/P_sf"/>
</dbReference>
<dbReference type="Pfam" id="PF02743">
    <property type="entry name" value="dCache_1"/>
    <property type="match status" value="1"/>
</dbReference>
<dbReference type="CDD" id="cd00082">
    <property type="entry name" value="HisKA"/>
    <property type="match status" value="1"/>
</dbReference>
<dbReference type="GO" id="GO:0005524">
    <property type="term" value="F:ATP binding"/>
    <property type="evidence" value="ECO:0007669"/>
    <property type="project" value="UniProtKB-KW"/>
</dbReference>
<name>A0A4Z1CG15_9GAMM</name>
<feature type="transmembrane region" description="Helical" evidence="17">
    <location>
        <begin position="20"/>
        <end position="40"/>
    </location>
</feature>
<dbReference type="InterPro" id="IPR004358">
    <property type="entry name" value="Sig_transdc_His_kin-like_C"/>
</dbReference>
<keyword evidence="7" id="KW-0808">Transferase</keyword>
<evidence type="ECO:0000256" key="1">
    <source>
        <dbReference type="ARBA" id="ARBA00000085"/>
    </source>
</evidence>
<keyword evidence="13" id="KW-0902">Two-component regulatory system</keyword>
<dbReference type="EC" id="2.7.13.3" evidence="3"/>
<dbReference type="InterPro" id="IPR000700">
    <property type="entry name" value="PAS-assoc_C"/>
</dbReference>
<evidence type="ECO:0000256" key="13">
    <source>
        <dbReference type="ARBA" id="ARBA00023012"/>
    </source>
</evidence>
<keyword evidence="16" id="KW-0175">Coiled coil</keyword>
<keyword evidence="14 17" id="KW-0472">Membrane</keyword>
<dbReference type="InterPro" id="IPR003594">
    <property type="entry name" value="HATPase_dom"/>
</dbReference>
<dbReference type="InterPro" id="IPR033479">
    <property type="entry name" value="dCache_1"/>
</dbReference>
<dbReference type="CDD" id="cd12914">
    <property type="entry name" value="PDC1_DGC_like"/>
    <property type="match status" value="1"/>
</dbReference>
<evidence type="ECO:0000256" key="6">
    <source>
        <dbReference type="ARBA" id="ARBA00022553"/>
    </source>
</evidence>
<keyword evidence="10 20" id="KW-0418">Kinase</keyword>
<dbReference type="EMBL" id="SRPF01000003">
    <property type="protein sequence ID" value="TGN39184.1"/>
    <property type="molecule type" value="Genomic_DNA"/>
</dbReference>
<keyword evidence="6" id="KW-0597">Phosphoprotein</keyword>
<comment type="caution">
    <text evidence="20">The sequence shown here is derived from an EMBL/GenBank/DDBJ whole genome shotgun (WGS) entry which is preliminary data.</text>
</comment>
<dbReference type="SMART" id="SM00388">
    <property type="entry name" value="HisKA"/>
    <property type="match status" value="1"/>
</dbReference>
<dbReference type="PIRSF" id="PIRSF036431">
    <property type="entry name" value="STHK_DctB"/>
    <property type="match status" value="1"/>
</dbReference>
<comment type="catalytic activity">
    <reaction evidence="1">
        <text>ATP + protein L-histidine = ADP + protein N-phospho-L-histidine.</text>
        <dbReference type="EC" id="2.7.13.3"/>
    </reaction>
</comment>
<evidence type="ECO:0000313" key="20">
    <source>
        <dbReference type="EMBL" id="TGN39184.1"/>
    </source>
</evidence>
<dbReference type="Pfam" id="PF00512">
    <property type="entry name" value="HisKA"/>
    <property type="match status" value="1"/>
</dbReference>
<dbReference type="RefSeq" id="WP_135803493.1">
    <property type="nucleotide sequence ID" value="NZ_SRPF01000003.1"/>
</dbReference>
<reference evidence="20 21" key="1">
    <citation type="submission" date="2019-04" db="EMBL/GenBank/DDBJ databases">
        <authorList>
            <person name="Park S."/>
            <person name="Yoon J.-H."/>
        </authorList>
    </citation>
    <scope>NUCLEOTIDE SEQUENCE [LARGE SCALE GENOMIC DNA]</scope>
    <source>
        <strain evidence="20 21">HJM-18</strain>
    </source>
</reference>
<keyword evidence="12 17" id="KW-1133">Transmembrane helix</keyword>
<dbReference type="Gene3D" id="3.30.450.20">
    <property type="entry name" value="PAS domain"/>
    <property type="match status" value="3"/>
</dbReference>
<proteinExistence type="predicted"/>
<feature type="domain" description="PAC" evidence="19">
    <location>
        <begin position="407"/>
        <end position="457"/>
    </location>
</feature>
<evidence type="ECO:0000256" key="11">
    <source>
        <dbReference type="ARBA" id="ARBA00022840"/>
    </source>
</evidence>
<protein>
    <recommendedName>
        <fullName evidence="15">C4-dicarboxylate transport sensor protein DctB</fullName>
        <ecNumber evidence="3">2.7.13.3</ecNumber>
    </recommendedName>
</protein>
<dbReference type="InterPro" id="IPR000014">
    <property type="entry name" value="PAS"/>
</dbReference>
<dbReference type="InterPro" id="IPR035965">
    <property type="entry name" value="PAS-like_dom_sf"/>
</dbReference>
<organism evidence="20 21">
    <name type="scientific">Marinobacter confluentis</name>
    <dbReference type="NCBI Taxonomy" id="1697557"/>
    <lineage>
        <taxon>Bacteria</taxon>
        <taxon>Pseudomonadati</taxon>
        <taxon>Pseudomonadota</taxon>
        <taxon>Gammaproteobacteria</taxon>
        <taxon>Pseudomonadales</taxon>
        <taxon>Marinobacteraceae</taxon>
        <taxon>Marinobacter</taxon>
    </lineage>
</organism>
<dbReference type="SMART" id="SM00086">
    <property type="entry name" value="PAC"/>
    <property type="match status" value="1"/>
</dbReference>
<evidence type="ECO:0000256" key="12">
    <source>
        <dbReference type="ARBA" id="ARBA00022989"/>
    </source>
</evidence>
<evidence type="ECO:0000256" key="7">
    <source>
        <dbReference type="ARBA" id="ARBA00022679"/>
    </source>
</evidence>
<evidence type="ECO:0000313" key="21">
    <source>
        <dbReference type="Proteomes" id="UP000298325"/>
    </source>
</evidence>
<keyword evidence="21" id="KW-1185">Reference proteome</keyword>
<evidence type="ECO:0000256" key="9">
    <source>
        <dbReference type="ARBA" id="ARBA00022741"/>
    </source>
</evidence>
<evidence type="ECO:0000256" key="2">
    <source>
        <dbReference type="ARBA" id="ARBA00004429"/>
    </source>
</evidence>
<sequence length="717" mass="79502">MPRREPVARRNSLPLKSLPFWLVLGLVGVILAILATDSWLMRYEINQAKADSLQRLGAYRTSLLATIDRHLYLPQVLASDPRIVSSLQSLPDQPVTGYSQGSGLLARINRQAESDEIFLMNPEGVTYYSSNYNADTSFVGKNYGFRPYFLDAMAGDAGFYFAVGATSGIPGLFLSAPVREEGGATLGVIVIKIDLARLEQSWASSGDPVWVTDENGIIFLAADSQWHYFSLRPISSALESRLARTQQYGKGRVEPLEKVTQWQSTEWTTLELKNAGPQVVFASAIDDYPWRMHLRVPLERIRARVFSKQVLMVLIYASFAVGSLFYRERRRRTEAQESLVRLTAERESHQRAIIQNTDVGLLNLDSRFRPIFLNEQARTLFGLEEPDQNYAPTDLIDPWSPEAAGQGACRAEGVRSDGSRFPVIYTLNPIRAGEKDEFILTVQDITELTAAQQALQKINKALERRVRERTRDLEQAQAALAQNQKLAALGRMSAAIAHEINQPITALSNFVASSQVLLERDKPEAVSENLVKIESLVQRLSKLSRQLRIFSGKRNSGSAFVSVQAPIHYAMELLGPRLEEEQVKCIVDLPRDYSVQANAMVLEQIVVNLLTNAIDALAGQPDGRITIHVKELDEPAEQVALSIEDNGPGMSDEELARVFEPFFTTKPMGQGVGLGLAISYSLACDIGAELTVSSETGKGTCFMLILPITNNKNAESV</sequence>
<evidence type="ECO:0000256" key="10">
    <source>
        <dbReference type="ARBA" id="ARBA00022777"/>
    </source>
</evidence>